<dbReference type="PANTHER" id="PTHR33840:SF16">
    <property type="entry name" value="DUF2235 DOMAIN-CONTAINING PROTEIN"/>
    <property type="match status" value="1"/>
</dbReference>
<dbReference type="PANTHER" id="PTHR33840">
    <property type="match status" value="1"/>
</dbReference>
<feature type="domain" description="T6SS Phospholipase effector Tle1-like catalytic" evidence="1">
    <location>
        <begin position="64"/>
        <end position="437"/>
    </location>
</feature>
<gene>
    <name evidence="2" type="ORF">CCHL11_08614</name>
</gene>
<proteinExistence type="predicted"/>
<evidence type="ECO:0000313" key="2">
    <source>
        <dbReference type="EMBL" id="OLN81956.1"/>
    </source>
</evidence>
<dbReference type="SUPFAM" id="SSF53474">
    <property type="entry name" value="alpha/beta-Hydrolases"/>
    <property type="match status" value="1"/>
</dbReference>
<evidence type="ECO:0000313" key="3">
    <source>
        <dbReference type="Proteomes" id="UP000186583"/>
    </source>
</evidence>
<dbReference type="InterPro" id="IPR029058">
    <property type="entry name" value="AB_hydrolase_fold"/>
</dbReference>
<keyword evidence="3" id="KW-1185">Reference proteome</keyword>
<sequence>MASETTDSSHLWRSFAQGPLEFNLRAISSTTYRSVEFGGEDSVTIVKDSDISQVKPSENVKPSKRIIVCCDGTWQTSTTTKENIPSNVTRLARSIARNGRVSNSENPAEDDVIPQVVFYNAGIGTGDGVNILERGRQASFGNGLISDVIKAYHFIVNNYSPHDEIFCFGFSRGAYTARAVAGLITDIGIIQPQELDDFPKLYELYRKHEHGKSFKFRQSKAYRQWITGIRQPGFEHLFSKPDEMDDHWKEMPHNLPPEFTRVVNVVGVFDTVGALGVPGLTLAQGVKNFIADYIPFSAIDSIGFHNPTLSRYVKHAYHAMALDERRTPFTPTLWRLPQEGEQCACYGDKSPEQLARDLRKLLAANAPEEKLADVWEALIESEMAEMLATLDEIPDLQQVWFPGTHLNIGGGNIGIIYGTPFDCEQLALISFTWMCDQISGLLQLNDQREGESGSTLADREIAARKKLIASSRMGKGLFGFKSPAQLGRAALSFTGLISTDEGNDAWALGPIIDPISMVMRIPSFGLVLADRTPGEYKKDRAENAPGITNEKVHPSVFYRKSYSKGSYNPASLKQFERQKTSARGRKNGQVQNLYEWRKGNLAIPEYVIKPEDYISRRLAECSKGGKEFVEGLVTDHRMANGGY</sequence>
<dbReference type="STRING" id="708187.A0A1Q8RC20"/>
<dbReference type="OrthoDB" id="3057168at2759"/>
<name>A0A1Q8RC20_9PEZI</name>
<dbReference type="EMBL" id="MPGH01000237">
    <property type="protein sequence ID" value="OLN81956.1"/>
    <property type="molecule type" value="Genomic_DNA"/>
</dbReference>
<protein>
    <recommendedName>
        <fullName evidence="1">T6SS Phospholipase effector Tle1-like catalytic domain-containing protein</fullName>
    </recommendedName>
</protein>
<reference evidence="2 3" key="1">
    <citation type="submission" date="2016-11" db="EMBL/GenBank/DDBJ databases">
        <title>Draft Genome Assembly of Colletotrichum chlorophyti a pathogen of herbaceous plants.</title>
        <authorList>
            <person name="Gan P."/>
            <person name="Narusaka M."/>
            <person name="Tsushima A."/>
            <person name="Narusaka Y."/>
            <person name="Takano Y."/>
            <person name="Shirasu K."/>
        </authorList>
    </citation>
    <scope>NUCLEOTIDE SEQUENCE [LARGE SCALE GENOMIC DNA]</scope>
    <source>
        <strain evidence="2 3">NTL11</strain>
    </source>
</reference>
<dbReference type="AlphaFoldDB" id="A0A1Q8RC20"/>
<accession>A0A1Q8RC20</accession>
<dbReference type="Pfam" id="PF09994">
    <property type="entry name" value="T6SS_Tle1-like_cat"/>
    <property type="match status" value="1"/>
</dbReference>
<comment type="caution">
    <text evidence="2">The sequence shown here is derived from an EMBL/GenBank/DDBJ whole genome shotgun (WGS) entry which is preliminary data.</text>
</comment>
<evidence type="ECO:0000259" key="1">
    <source>
        <dbReference type="Pfam" id="PF09994"/>
    </source>
</evidence>
<organism evidence="2 3">
    <name type="scientific">Colletotrichum chlorophyti</name>
    <dbReference type="NCBI Taxonomy" id="708187"/>
    <lineage>
        <taxon>Eukaryota</taxon>
        <taxon>Fungi</taxon>
        <taxon>Dikarya</taxon>
        <taxon>Ascomycota</taxon>
        <taxon>Pezizomycotina</taxon>
        <taxon>Sordariomycetes</taxon>
        <taxon>Hypocreomycetidae</taxon>
        <taxon>Glomerellales</taxon>
        <taxon>Glomerellaceae</taxon>
        <taxon>Colletotrichum</taxon>
    </lineage>
</organism>
<dbReference type="InterPro" id="IPR018712">
    <property type="entry name" value="Tle1-like_cat"/>
</dbReference>
<dbReference type="Proteomes" id="UP000186583">
    <property type="component" value="Unassembled WGS sequence"/>
</dbReference>